<evidence type="ECO:0000256" key="1">
    <source>
        <dbReference type="SAM" id="MobiDB-lite"/>
    </source>
</evidence>
<name>A0A6G1IWD9_9PLEO</name>
<gene>
    <name evidence="2" type="ORF">K458DRAFT_419823</name>
</gene>
<feature type="compositionally biased region" description="Polar residues" evidence="1">
    <location>
        <begin position="43"/>
        <end position="56"/>
    </location>
</feature>
<keyword evidence="3" id="KW-1185">Reference proteome</keyword>
<sequence length="71" mass="7613">MSYPTAIRNVSHRAPTALNVEVMVIAMPTQNPFHHNPADAQARDNSAPAQHSTPPSHSLPPGLIQTLPQAL</sequence>
<dbReference type="Proteomes" id="UP000799291">
    <property type="component" value="Unassembled WGS sequence"/>
</dbReference>
<reference evidence="2" key="1">
    <citation type="journal article" date="2020" name="Stud. Mycol.">
        <title>101 Dothideomycetes genomes: a test case for predicting lifestyles and emergence of pathogens.</title>
        <authorList>
            <person name="Haridas S."/>
            <person name="Albert R."/>
            <person name="Binder M."/>
            <person name="Bloem J."/>
            <person name="Labutti K."/>
            <person name="Salamov A."/>
            <person name="Andreopoulos B."/>
            <person name="Baker S."/>
            <person name="Barry K."/>
            <person name="Bills G."/>
            <person name="Bluhm B."/>
            <person name="Cannon C."/>
            <person name="Castanera R."/>
            <person name="Culley D."/>
            <person name="Daum C."/>
            <person name="Ezra D."/>
            <person name="Gonzalez J."/>
            <person name="Henrissat B."/>
            <person name="Kuo A."/>
            <person name="Liang C."/>
            <person name="Lipzen A."/>
            <person name="Lutzoni F."/>
            <person name="Magnuson J."/>
            <person name="Mondo S."/>
            <person name="Nolan M."/>
            <person name="Ohm R."/>
            <person name="Pangilinan J."/>
            <person name="Park H.-J."/>
            <person name="Ramirez L."/>
            <person name="Alfaro M."/>
            <person name="Sun H."/>
            <person name="Tritt A."/>
            <person name="Yoshinaga Y."/>
            <person name="Zwiers L.-H."/>
            <person name="Turgeon B."/>
            <person name="Goodwin S."/>
            <person name="Spatafora J."/>
            <person name="Crous P."/>
            <person name="Grigoriev I."/>
        </authorList>
    </citation>
    <scope>NUCLEOTIDE SEQUENCE</scope>
    <source>
        <strain evidence="2">CBS 122367</strain>
    </source>
</reference>
<dbReference type="AlphaFoldDB" id="A0A6G1IWD9"/>
<evidence type="ECO:0000313" key="3">
    <source>
        <dbReference type="Proteomes" id="UP000799291"/>
    </source>
</evidence>
<feature type="region of interest" description="Disordered" evidence="1">
    <location>
        <begin position="30"/>
        <end position="71"/>
    </location>
</feature>
<dbReference type="EMBL" id="MU005587">
    <property type="protein sequence ID" value="KAF2682425.1"/>
    <property type="molecule type" value="Genomic_DNA"/>
</dbReference>
<protein>
    <submittedName>
        <fullName evidence="2">Uncharacterized protein</fullName>
    </submittedName>
</protein>
<evidence type="ECO:0000313" key="2">
    <source>
        <dbReference type="EMBL" id="KAF2682425.1"/>
    </source>
</evidence>
<organism evidence="2 3">
    <name type="scientific">Lentithecium fluviatile CBS 122367</name>
    <dbReference type="NCBI Taxonomy" id="1168545"/>
    <lineage>
        <taxon>Eukaryota</taxon>
        <taxon>Fungi</taxon>
        <taxon>Dikarya</taxon>
        <taxon>Ascomycota</taxon>
        <taxon>Pezizomycotina</taxon>
        <taxon>Dothideomycetes</taxon>
        <taxon>Pleosporomycetidae</taxon>
        <taxon>Pleosporales</taxon>
        <taxon>Massarineae</taxon>
        <taxon>Lentitheciaceae</taxon>
        <taxon>Lentithecium</taxon>
    </lineage>
</organism>
<accession>A0A6G1IWD9</accession>
<proteinExistence type="predicted"/>